<organism evidence="1 2">
    <name type="scientific">Candidatus Blautia gallistercoris</name>
    <dbReference type="NCBI Taxonomy" id="2838490"/>
    <lineage>
        <taxon>Bacteria</taxon>
        <taxon>Bacillati</taxon>
        <taxon>Bacillota</taxon>
        <taxon>Clostridia</taxon>
        <taxon>Lachnospirales</taxon>
        <taxon>Lachnospiraceae</taxon>
        <taxon>Blautia</taxon>
    </lineage>
</organism>
<dbReference type="AlphaFoldDB" id="A0A9D1WH01"/>
<reference evidence="1" key="2">
    <citation type="submission" date="2021-04" db="EMBL/GenBank/DDBJ databases">
        <authorList>
            <person name="Gilroy R."/>
        </authorList>
    </citation>
    <scope>NUCLEOTIDE SEQUENCE</scope>
    <source>
        <strain evidence="1">ChiSjej1B19-8411</strain>
    </source>
</reference>
<proteinExistence type="predicted"/>
<sequence>MGIRTSYTVRAMTPKLEPGTYYICVKSYRDLGNHKRVYGDCSNIVRVVVR</sequence>
<evidence type="ECO:0000313" key="2">
    <source>
        <dbReference type="Proteomes" id="UP000886817"/>
    </source>
</evidence>
<name>A0A9D1WH01_9FIRM</name>
<accession>A0A9D1WH01</accession>
<evidence type="ECO:0000313" key="1">
    <source>
        <dbReference type="EMBL" id="HIX59075.1"/>
    </source>
</evidence>
<comment type="caution">
    <text evidence="1">The sequence shown here is derived from an EMBL/GenBank/DDBJ whole genome shotgun (WGS) entry which is preliminary data.</text>
</comment>
<dbReference type="Proteomes" id="UP000886817">
    <property type="component" value="Unassembled WGS sequence"/>
</dbReference>
<gene>
    <name evidence="1" type="ORF">IAA45_05085</name>
</gene>
<dbReference type="EMBL" id="DXEX01000116">
    <property type="protein sequence ID" value="HIX59075.1"/>
    <property type="molecule type" value="Genomic_DNA"/>
</dbReference>
<reference evidence="1" key="1">
    <citation type="journal article" date="2021" name="PeerJ">
        <title>Extensive microbial diversity within the chicken gut microbiome revealed by metagenomics and culture.</title>
        <authorList>
            <person name="Gilroy R."/>
            <person name="Ravi A."/>
            <person name="Getino M."/>
            <person name="Pursley I."/>
            <person name="Horton D.L."/>
            <person name="Alikhan N.F."/>
            <person name="Baker D."/>
            <person name="Gharbi K."/>
            <person name="Hall N."/>
            <person name="Watson M."/>
            <person name="Adriaenssens E.M."/>
            <person name="Foster-Nyarko E."/>
            <person name="Jarju S."/>
            <person name="Secka A."/>
            <person name="Antonio M."/>
            <person name="Oren A."/>
            <person name="Chaudhuri R.R."/>
            <person name="La Ragione R."/>
            <person name="Hildebrand F."/>
            <person name="Pallen M.J."/>
        </authorList>
    </citation>
    <scope>NUCLEOTIDE SEQUENCE</scope>
    <source>
        <strain evidence="1">ChiSjej1B19-8411</strain>
    </source>
</reference>
<protein>
    <submittedName>
        <fullName evidence="1">Uncharacterized protein</fullName>
    </submittedName>
</protein>